<dbReference type="AlphaFoldDB" id="A0A7R9F9S8"/>
<organism evidence="1">
    <name type="scientific">Timema bartmani</name>
    <dbReference type="NCBI Taxonomy" id="61472"/>
    <lineage>
        <taxon>Eukaryota</taxon>
        <taxon>Metazoa</taxon>
        <taxon>Ecdysozoa</taxon>
        <taxon>Arthropoda</taxon>
        <taxon>Hexapoda</taxon>
        <taxon>Insecta</taxon>
        <taxon>Pterygota</taxon>
        <taxon>Neoptera</taxon>
        <taxon>Polyneoptera</taxon>
        <taxon>Phasmatodea</taxon>
        <taxon>Timematodea</taxon>
        <taxon>Timematoidea</taxon>
        <taxon>Timematidae</taxon>
        <taxon>Timema</taxon>
    </lineage>
</organism>
<sequence length="60" mass="6623">MRRDSPCYCSVQSCPEARFLDEGFRGARGRWGLGRVCLSVAGLGLKIGHLHQQIGRAVHL</sequence>
<accession>A0A7R9F9S8</accession>
<reference evidence="1" key="1">
    <citation type="submission" date="2020-11" db="EMBL/GenBank/DDBJ databases">
        <authorList>
            <person name="Tran Van P."/>
        </authorList>
    </citation>
    <scope>NUCLEOTIDE SEQUENCE</scope>
</reference>
<proteinExistence type="predicted"/>
<evidence type="ECO:0000313" key="1">
    <source>
        <dbReference type="EMBL" id="CAD7449545.1"/>
    </source>
</evidence>
<protein>
    <submittedName>
        <fullName evidence="1">Uncharacterized protein</fullName>
    </submittedName>
</protein>
<name>A0A7R9F9S8_9NEOP</name>
<gene>
    <name evidence="1" type="ORF">TBIB3V08_LOCUS11819</name>
</gene>
<dbReference type="EMBL" id="OD571956">
    <property type="protein sequence ID" value="CAD7449545.1"/>
    <property type="molecule type" value="Genomic_DNA"/>
</dbReference>